<dbReference type="GO" id="GO:0004553">
    <property type="term" value="F:hydrolase activity, hydrolyzing O-glycosyl compounds"/>
    <property type="evidence" value="ECO:0007669"/>
    <property type="project" value="TreeGrafter"/>
</dbReference>
<dbReference type="Gene3D" id="2.60.40.1180">
    <property type="entry name" value="Golgi alpha-mannosidase II"/>
    <property type="match status" value="1"/>
</dbReference>
<protein>
    <recommendedName>
        <fullName evidence="5">Glycosyl hydrolases family 39 N-terminal catalytic domain-containing protein</fullName>
    </recommendedName>
</protein>
<dbReference type="InterPro" id="IPR017853">
    <property type="entry name" value="GH"/>
</dbReference>
<evidence type="ECO:0000256" key="4">
    <source>
        <dbReference type="SAM" id="SignalP"/>
    </source>
</evidence>
<dbReference type="Proteomes" id="UP000547209">
    <property type="component" value="Unassembled WGS sequence"/>
</dbReference>
<name>A0A7X0RUV4_9BACL</name>
<accession>A0A7X0RUV4</accession>
<dbReference type="InterPro" id="IPR051923">
    <property type="entry name" value="Glycosyl_Hydrolase_39"/>
</dbReference>
<keyword evidence="2" id="KW-0378">Hydrolase</keyword>
<feature type="domain" description="Glycosyl hydrolases family 39 N-terminal catalytic" evidence="5">
    <location>
        <begin position="97"/>
        <end position="458"/>
    </location>
</feature>
<feature type="signal peptide" evidence="4">
    <location>
        <begin position="1"/>
        <end position="33"/>
    </location>
</feature>
<feature type="chain" id="PRO_5039697853" description="Glycosyl hydrolases family 39 N-terminal catalytic domain-containing protein" evidence="4">
    <location>
        <begin position="34"/>
        <end position="684"/>
    </location>
</feature>
<evidence type="ECO:0000256" key="3">
    <source>
        <dbReference type="ARBA" id="ARBA00023295"/>
    </source>
</evidence>
<keyword evidence="3" id="KW-0326">Glycosidase</keyword>
<evidence type="ECO:0000256" key="2">
    <source>
        <dbReference type="ARBA" id="ARBA00022801"/>
    </source>
</evidence>
<dbReference type="InterPro" id="IPR049166">
    <property type="entry name" value="GH39_cat"/>
</dbReference>
<evidence type="ECO:0000313" key="6">
    <source>
        <dbReference type="EMBL" id="MBB6673993.1"/>
    </source>
</evidence>
<comment type="caution">
    <text evidence="6">The sequence shown here is derived from an EMBL/GenBank/DDBJ whole genome shotgun (WGS) entry which is preliminary data.</text>
</comment>
<keyword evidence="4" id="KW-0732">Signal</keyword>
<comment type="similarity">
    <text evidence="1">Belongs to the glycosyl hydrolase 39 family.</text>
</comment>
<dbReference type="RefSeq" id="WP_185671858.1">
    <property type="nucleotide sequence ID" value="NZ_JACJVP010000043.1"/>
</dbReference>
<evidence type="ECO:0000259" key="5">
    <source>
        <dbReference type="Pfam" id="PF01229"/>
    </source>
</evidence>
<dbReference type="SUPFAM" id="SSF51445">
    <property type="entry name" value="(Trans)glycosidases"/>
    <property type="match status" value="1"/>
</dbReference>
<dbReference type="Pfam" id="PF01229">
    <property type="entry name" value="Glyco_hydro_39"/>
    <property type="match status" value="1"/>
</dbReference>
<organism evidence="6 7">
    <name type="scientific">Cohnella nanjingensis</name>
    <dbReference type="NCBI Taxonomy" id="1387779"/>
    <lineage>
        <taxon>Bacteria</taxon>
        <taxon>Bacillati</taxon>
        <taxon>Bacillota</taxon>
        <taxon>Bacilli</taxon>
        <taxon>Bacillales</taxon>
        <taxon>Paenibacillaceae</taxon>
        <taxon>Cohnella</taxon>
    </lineage>
</organism>
<dbReference type="PANTHER" id="PTHR12631">
    <property type="entry name" value="ALPHA-L-IDURONIDASE"/>
    <property type="match status" value="1"/>
</dbReference>
<dbReference type="AlphaFoldDB" id="A0A7X0RUV4"/>
<reference evidence="6 7" key="1">
    <citation type="submission" date="2020-08" db="EMBL/GenBank/DDBJ databases">
        <title>Cohnella phylogeny.</title>
        <authorList>
            <person name="Dunlap C."/>
        </authorList>
    </citation>
    <scope>NUCLEOTIDE SEQUENCE [LARGE SCALE GENOMIC DNA]</scope>
    <source>
        <strain evidence="6 7">DSM 28246</strain>
    </source>
</reference>
<dbReference type="EMBL" id="JACJVP010000043">
    <property type="protein sequence ID" value="MBB6673993.1"/>
    <property type="molecule type" value="Genomic_DNA"/>
</dbReference>
<evidence type="ECO:0000256" key="1">
    <source>
        <dbReference type="ARBA" id="ARBA00008875"/>
    </source>
</evidence>
<dbReference type="PANTHER" id="PTHR12631:SF10">
    <property type="entry name" value="BETA-XYLOSIDASE-LIKE PROTEIN-RELATED"/>
    <property type="match status" value="1"/>
</dbReference>
<dbReference type="InterPro" id="IPR013780">
    <property type="entry name" value="Glyco_hydro_b"/>
</dbReference>
<dbReference type="Gene3D" id="3.20.20.80">
    <property type="entry name" value="Glycosidases"/>
    <property type="match status" value="1"/>
</dbReference>
<gene>
    <name evidence="6" type="ORF">H7C19_25235</name>
</gene>
<proteinExistence type="inferred from homology"/>
<keyword evidence="7" id="KW-1185">Reference proteome</keyword>
<sequence length="684" mass="72733">MTSRKTVRRMLWGGALSAAVAIAGLFPGQTTYAGTATTIAVDTASNAGAVNPFAWAVGAPDKRTWWAGNATLQTRIGDAKIKLVRVNPIQILTYNGRDPYPSSNTWNFAGMDAILNTIFDAGAEPLFVLAGFPAGVAHTRDANGAITSADWTEYAKFMKEVVKRYNTDLALGSGKKVRYWELWNEPFVEEDGKFRNNGAYKTFAQTVGNAMKLQDASIKLIGAVHSNWDDGAAGTDAQAGNGLLSYAAKNLESQIDLISWHNYGPSPVSVTDADRMTYTKKNYQDDVASVKAGGPGNVFKSPSGKLYGAALTEYNISHQPGGTAYDLKYHNEFGAVYLASAIVNAMKGGADIFANYNLAETGGNLLGLLNNTDYSPYKPYYTYQLFGNRMGSQKLAATKTGTDDNLEFVSSKDPATGKTYLIVVNKNTSTGAGATHDLTVQLQNAASSSGTVNVWKLDASTNPTASTTLTYSGGNFAYSVGPMSVVAFEVVPGSGGGTTPLFSNGFESADAPPTWLDTLDGSQNVTGYTAGTNPECSPRQEQPRTGIATLMFSGTDNSATVSYAKCKIFAVNIPITASTKLGYWLYPQTDNARYAAIDFVTTDGTTLRDSGLLDYDGHGVHPNGGHGGAIPLNAWTPIKINIGTAPGLVGKTIDRILVNYDRPASTGQYRGYIDDLVITNGTLP</sequence>
<evidence type="ECO:0000313" key="7">
    <source>
        <dbReference type="Proteomes" id="UP000547209"/>
    </source>
</evidence>